<dbReference type="Pfam" id="PF03062">
    <property type="entry name" value="MBOAT"/>
    <property type="match status" value="1"/>
</dbReference>
<dbReference type="InterPro" id="IPR028362">
    <property type="entry name" value="AlgI"/>
</dbReference>
<evidence type="ECO:0000256" key="7">
    <source>
        <dbReference type="PIRNR" id="PIRNR016636"/>
    </source>
</evidence>
<keyword evidence="6 7" id="KW-0472">Membrane</keyword>
<dbReference type="GO" id="GO:0042121">
    <property type="term" value="P:alginic acid biosynthetic process"/>
    <property type="evidence" value="ECO:0007669"/>
    <property type="project" value="InterPro"/>
</dbReference>
<dbReference type="AlphaFoldDB" id="A0A949NHT4"/>
<feature type="transmembrane region" description="Helical" evidence="8">
    <location>
        <begin position="7"/>
        <end position="26"/>
    </location>
</feature>
<dbReference type="PANTHER" id="PTHR13285">
    <property type="entry name" value="ACYLTRANSFERASE"/>
    <property type="match status" value="1"/>
</dbReference>
<reference evidence="9" key="1">
    <citation type="submission" date="2021-06" db="EMBL/GenBank/DDBJ databases">
        <title>Description of novel taxa of the family Lachnospiraceae.</title>
        <authorList>
            <person name="Chaplin A.V."/>
            <person name="Sokolova S.R."/>
            <person name="Pikina A.P."/>
            <person name="Korzhanova M."/>
            <person name="Belova V."/>
            <person name="Korostin D."/>
            <person name="Efimov B.A."/>
        </authorList>
    </citation>
    <scope>NUCLEOTIDE SEQUENCE</scope>
    <source>
        <strain evidence="9">ASD5720</strain>
    </source>
</reference>
<gene>
    <name evidence="9" type="ORF">KTH89_08645</name>
</gene>
<proteinExistence type="inferred from homology"/>
<keyword evidence="4 8" id="KW-0812">Transmembrane</keyword>
<protein>
    <submittedName>
        <fullName evidence="9">MBOAT family protein</fullName>
    </submittedName>
</protein>
<dbReference type="RefSeq" id="WP_158341804.1">
    <property type="nucleotide sequence ID" value="NZ_JAHQCW010000011.1"/>
</dbReference>
<evidence type="ECO:0000256" key="4">
    <source>
        <dbReference type="ARBA" id="ARBA00022692"/>
    </source>
</evidence>
<keyword evidence="7" id="KW-0808">Transferase</keyword>
<comment type="subcellular location">
    <subcellularLocation>
        <location evidence="1">Cell membrane</location>
        <topology evidence="1">Multi-pass membrane protein</topology>
    </subcellularLocation>
</comment>
<sequence>MSFNSMEFLLFFPVVVLIYFIIPHKVRWVWLLLASYYFYMSWNPKYALLMGTSTVITYLCGILIGRTQQKKSKNQIFMKKLWVVLSLVLNLAILFFFKYFDFAVSSINSIFSYLNLAPVQVSFDVILPVGISFYTFQALGYTLDVYRGEIKPEKNLGRYALFVSFFPQLVAGPIERSKNLLHQLREKHTFDLDRVKDGLLLMLWGFFLKIVIADRAAILVDQVYNHYEEYGAVALILATVLFAVQIYCDFSSYSNIAIGAARVMGFHLMTNFEEPYLASSVAGFWRRWHISLSTWFRDYVYIPLGGNRVKKGRWAFNVMVVFLLSGLWHGAGWTFVIWGGLHGAYQIIGGYLRPWKQKIWKAMHVNADAASFRIGQILVTFLLVDFGWIFFRSNSLDQAKTIIRKMFVEFEWPQLSLNYLTTLGLDYQQLMILLGAVLVLAVVSLCHYRGIHIRPLIERQQLWFRWSCYLSLLFAVLSFGILGVRYTTSPFLYFQF</sequence>
<dbReference type="Proteomes" id="UP000712157">
    <property type="component" value="Unassembled WGS sequence"/>
</dbReference>
<evidence type="ECO:0000256" key="5">
    <source>
        <dbReference type="ARBA" id="ARBA00022989"/>
    </source>
</evidence>
<name>A0A949NHT4_9FIRM</name>
<feature type="transmembrane region" description="Helical" evidence="8">
    <location>
        <begin position="230"/>
        <end position="247"/>
    </location>
</feature>
<feature type="transmembrane region" description="Helical" evidence="8">
    <location>
        <begin position="463"/>
        <end position="486"/>
    </location>
</feature>
<dbReference type="PIRSF" id="PIRSF016636">
    <property type="entry name" value="AlgI_DltB"/>
    <property type="match status" value="1"/>
</dbReference>
<feature type="transmembrane region" description="Helical" evidence="8">
    <location>
        <begin position="199"/>
        <end position="218"/>
    </location>
</feature>
<dbReference type="EMBL" id="JAHQCW010000011">
    <property type="protein sequence ID" value="MBU9736605.1"/>
    <property type="molecule type" value="Genomic_DNA"/>
</dbReference>
<feature type="transmembrane region" description="Helical" evidence="8">
    <location>
        <begin position="77"/>
        <end position="97"/>
    </location>
</feature>
<dbReference type="InterPro" id="IPR051085">
    <property type="entry name" value="MB_O-acyltransferase"/>
</dbReference>
<comment type="similarity">
    <text evidence="2 7">Belongs to the membrane-bound acyltransferase family.</text>
</comment>
<evidence type="ECO:0000256" key="8">
    <source>
        <dbReference type="SAM" id="Phobius"/>
    </source>
</evidence>
<keyword evidence="7" id="KW-0012">Acyltransferase</keyword>
<keyword evidence="10" id="KW-1185">Reference proteome</keyword>
<feature type="transmembrane region" description="Helical" evidence="8">
    <location>
        <begin position="46"/>
        <end position="65"/>
    </location>
</feature>
<feature type="transmembrane region" description="Helical" evidence="8">
    <location>
        <begin position="430"/>
        <end position="451"/>
    </location>
</feature>
<feature type="transmembrane region" description="Helical" evidence="8">
    <location>
        <begin position="372"/>
        <end position="391"/>
    </location>
</feature>
<dbReference type="PIRSF" id="PIRSF500217">
    <property type="entry name" value="AlgI"/>
    <property type="match status" value="1"/>
</dbReference>
<comment type="caution">
    <text evidence="9">The sequence shown here is derived from an EMBL/GenBank/DDBJ whole genome shotgun (WGS) entry which is preliminary data.</text>
</comment>
<organism evidence="9 10">
    <name type="scientific">Diplocloster agilis</name>
    <dbReference type="NCBI Taxonomy" id="2850323"/>
    <lineage>
        <taxon>Bacteria</taxon>
        <taxon>Bacillati</taxon>
        <taxon>Bacillota</taxon>
        <taxon>Clostridia</taxon>
        <taxon>Lachnospirales</taxon>
        <taxon>Lachnospiraceae</taxon>
        <taxon>Diplocloster</taxon>
    </lineage>
</organism>
<evidence type="ECO:0000256" key="3">
    <source>
        <dbReference type="ARBA" id="ARBA00022475"/>
    </source>
</evidence>
<dbReference type="InterPro" id="IPR024194">
    <property type="entry name" value="Ac/AlaTfrase_AlgI/DltB"/>
</dbReference>
<accession>A0A949NHT4</accession>
<keyword evidence="3 7" id="KW-1003">Cell membrane</keyword>
<dbReference type="PANTHER" id="PTHR13285:SF18">
    <property type="entry name" value="PROTEIN-CYSTEINE N-PALMITOYLTRANSFERASE RASP"/>
    <property type="match status" value="1"/>
</dbReference>
<evidence type="ECO:0000256" key="6">
    <source>
        <dbReference type="ARBA" id="ARBA00023136"/>
    </source>
</evidence>
<dbReference type="InterPro" id="IPR004299">
    <property type="entry name" value="MBOAT_fam"/>
</dbReference>
<dbReference type="GO" id="GO:0016746">
    <property type="term" value="F:acyltransferase activity"/>
    <property type="evidence" value="ECO:0007669"/>
    <property type="project" value="UniProtKB-KW"/>
</dbReference>
<feature type="transmembrane region" description="Helical" evidence="8">
    <location>
        <begin position="117"/>
        <end position="136"/>
    </location>
</feature>
<keyword evidence="5 8" id="KW-1133">Transmembrane helix</keyword>
<feature type="transmembrane region" description="Helical" evidence="8">
    <location>
        <begin position="314"/>
        <end position="329"/>
    </location>
</feature>
<evidence type="ECO:0000313" key="9">
    <source>
        <dbReference type="EMBL" id="MBU9736605.1"/>
    </source>
</evidence>
<evidence type="ECO:0000256" key="1">
    <source>
        <dbReference type="ARBA" id="ARBA00004651"/>
    </source>
</evidence>
<evidence type="ECO:0000313" key="10">
    <source>
        <dbReference type="Proteomes" id="UP000712157"/>
    </source>
</evidence>
<feature type="transmembrane region" description="Helical" evidence="8">
    <location>
        <begin position="335"/>
        <end position="352"/>
    </location>
</feature>
<dbReference type="GO" id="GO:0005886">
    <property type="term" value="C:plasma membrane"/>
    <property type="evidence" value="ECO:0007669"/>
    <property type="project" value="UniProtKB-SubCell"/>
</dbReference>
<evidence type="ECO:0000256" key="2">
    <source>
        <dbReference type="ARBA" id="ARBA00010323"/>
    </source>
</evidence>